<feature type="domain" description="Nephrocystin 3-like N-terminal" evidence="3">
    <location>
        <begin position="257"/>
        <end position="443"/>
    </location>
</feature>
<sequence>MEAVAVSAAVMQFIDSAYCLIAQHIVANPLATSLAIHHEELKHIKKSLSRSNNHIQQALASQQQQQRLTDNERGLQRIAADCQEAAGELIEALAVLITKSPNTRWRSFRHALQDIWDEAEVESLESSIDRFRRQMTLNILDYLRRQAECLFRDQSLVQESTEEIEQLLRNSLSVGDRFISETACGEKWRRDLIETIHQHGQGGTERMTNPTQIKDATGKVSDAVMAQERRVRERILHKLVFKSMNDREKRIPKEHEGTFEWIFGDPKSETESWSSFKGFLENQHQKIYWITGTPGSGKSTLMKYIRRHPQTTSLLTSWSGSHQLVQVAFYFWNGGLRIQMSVEGLLRALLHHCLRQLPSTVIQNVLTGRWETATLFDVDDSPWSLEELSKALKRLVSECCPDQKFFVMIDSLDECSGNQTQLMELIEGIVENTENLKLCVASRPWKSFKLAFKDRPSLRLHDLSADDIKLFVRSKLTANDAFSKLQMGDPLGAQKLLETLCKKAGGVFLWTYLVVQYLLEGVTKGSGVPGLQDQLEKFPTNLEDLYTMTLENLRKEDLDQASRLFQIVKACDESPTLQRVGLADLEEADLAISSPLRPISYKSQTSLRRWMRRKLRDQCRSLLDISLPITRFPGDDEPALNITINSSSDKPNVIQGDDEDIYFPVANLEIQYIHRTIRDNIQSPGVWSMLVSVHETPFDPHLALFKAHILELKSLSPASLSAKNMGFHIWMAIKYAKRSLNACSREEQVQEVMLLLDRLDDIATLLAKSSTTPAATFAGRCGTLQDGHWSSAFILHIPGSSFLHVMAICGVHQYLEMRLKECDSQKDNNNNNEMPLMIAALEGCLIIPEIYGYEDLFGPHLGVFKALLRNGYDCHESYNGCSAWDLAMNAGYAQLLELFKQHTDKPVSLPSPHNSNKTPTRGEYWVRQGNDHESNTSRNGVAGYWLGSEFGSE</sequence>
<dbReference type="EMBL" id="DF977486">
    <property type="protein sequence ID" value="GAP89883.1"/>
    <property type="molecule type" value="Genomic_DNA"/>
</dbReference>
<dbReference type="PANTHER" id="PTHR10039:SF5">
    <property type="entry name" value="NACHT DOMAIN-CONTAINING PROTEIN"/>
    <property type="match status" value="1"/>
</dbReference>
<dbReference type="OMA" id="PWVVFED"/>
<dbReference type="PANTHER" id="PTHR10039">
    <property type="entry name" value="AMELOGENIN"/>
    <property type="match status" value="1"/>
</dbReference>
<evidence type="ECO:0000256" key="1">
    <source>
        <dbReference type="ARBA" id="ARBA00022737"/>
    </source>
</evidence>
<dbReference type="AlphaFoldDB" id="A0A1W2TNE3"/>
<organism evidence="5">
    <name type="scientific">Rosellinia necatrix</name>
    <name type="common">White root-rot fungus</name>
    <dbReference type="NCBI Taxonomy" id="77044"/>
    <lineage>
        <taxon>Eukaryota</taxon>
        <taxon>Fungi</taxon>
        <taxon>Dikarya</taxon>
        <taxon>Ascomycota</taxon>
        <taxon>Pezizomycotina</taxon>
        <taxon>Sordariomycetes</taxon>
        <taxon>Xylariomycetidae</taxon>
        <taxon>Xylariales</taxon>
        <taxon>Xylariaceae</taxon>
        <taxon>Rosellinia</taxon>
    </lineage>
</organism>
<dbReference type="Gene3D" id="1.25.40.20">
    <property type="entry name" value="Ankyrin repeat-containing domain"/>
    <property type="match status" value="1"/>
</dbReference>
<keyword evidence="1" id="KW-0677">Repeat</keyword>
<dbReference type="Pfam" id="PF25053">
    <property type="entry name" value="DUF7791"/>
    <property type="match status" value="1"/>
</dbReference>
<protein>
    <submittedName>
        <fullName evidence="5">Putative P-loop containing nucleoside triphosphate hydrolase</fullName>
    </submittedName>
</protein>
<dbReference type="SUPFAM" id="SSF48403">
    <property type="entry name" value="Ankyrin repeat"/>
    <property type="match status" value="1"/>
</dbReference>
<evidence type="ECO:0000259" key="3">
    <source>
        <dbReference type="Pfam" id="PF24883"/>
    </source>
</evidence>
<evidence type="ECO:0000313" key="5">
    <source>
        <dbReference type="EMBL" id="GAP89883.1"/>
    </source>
</evidence>
<proteinExistence type="predicted"/>
<reference evidence="5" key="1">
    <citation type="submission" date="2016-03" db="EMBL/GenBank/DDBJ databases">
        <title>Draft genome sequence of Rosellinia necatrix.</title>
        <authorList>
            <person name="Kanematsu S."/>
        </authorList>
    </citation>
    <scope>NUCLEOTIDE SEQUENCE [LARGE SCALE GENOMIC DNA]</scope>
    <source>
        <strain evidence="5">W97</strain>
    </source>
</reference>
<keyword evidence="6" id="KW-1185">Reference proteome</keyword>
<evidence type="ECO:0000259" key="4">
    <source>
        <dbReference type="Pfam" id="PF25053"/>
    </source>
</evidence>
<accession>A0A1W2TNE3</accession>
<dbReference type="Proteomes" id="UP000054516">
    <property type="component" value="Unassembled WGS sequence"/>
</dbReference>
<dbReference type="Gene3D" id="3.40.50.300">
    <property type="entry name" value="P-loop containing nucleotide triphosphate hydrolases"/>
    <property type="match status" value="1"/>
</dbReference>
<dbReference type="InterPro" id="IPR036770">
    <property type="entry name" value="Ankyrin_rpt-contain_sf"/>
</dbReference>
<dbReference type="OrthoDB" id="443402at2759"/>
<feature type="region of interest" description="Disordered" evidence="2">
    <location>
        <begin position="906"/>
        <end position="940"/>
    </location>
</feature>
<dbReference type="SUPFAM" id="SSF52540">
    <property type="entry name" value="P-loop containing nucleoside triphosphate hydrolases"/>
    <property type="match status" value="1"/>
</dbReference>
<keyword evidence="5" id="KW-0378">Hydrolase</keyword>
<evidence type="ECO:0000313" key="6">
    <source>
        <dbReference type="Proteomes" id="UP000054516"/>
    </source>
</evidence>
<dbReference type="InterPro" id="IPR027417">
    <property type="entry name" value="P-loop_NTPase"/>
</dbReference>
<dbReference type="GO" id="GO:0016787">
    <property type="term" value="F:hydrolase activity"/>
    <property type="evidence" value="ECO:0007669"/>
    <property type="project" value="UniProtKB-KW"/>
</dbReference>
<evidence type="ECO:0000256" key="2">
    <source>
        <dbReference type="SAM" id="MobiDB-lite"/>
    </source>
</evidence>
<gene>
    <name evidence="5" type="ORF">SAMD00023353_4100210</name>
</gene>
<name>A0A1W2TNE3_ROSNE</name>
<dbReference type="Pfam" id="PF24883">
    <property type="entry name" value="NPHP3_N"/>
    <property type="match status" value="1"/>
</dbReference>
<feature type="domain" description="DUF7791" evidence="4">
    <location>
        <begin position="559"/>
        <end position="717"/>
    </location>
</feature>
<dbReference type="STRING" id="77044.A0A1W2TNE3"/>
<dbReference type="InterPro" id="IPR056884">
    <property type="entry name" value="NPHP3-like_N"/>
</dbReference>
<dbReference type="InterPro" id="IPR056693">
    <property type="entry name" value="DUF7791"/>
</dbReference>